<dbReference type="PROSITE" id="PS50297">
    <property type="entry name" value="ANK_REP_REGION"/>
    <property type="match status" value="1"/>
</dbReference>
<evidence type="ECO:0000313" key="5">
    <source>
        <dbReference type="Proteomes" id="UP000001593"/>
    </source>
</evidence>
<dbReference type="PRINTS" id="PR01415">
    <property type="entry name" value="ANKYRIN"/>
</dbReference>
<gene>
    <name evidence="4" type="ORF">NEMVEDRAFT_v1g110287</name>
</gene>
<dbReference type="HOGENOM" id="CLU_000134_45_4_1"/>
<dbReference type="InParanoid" id="A7S9P8"/>
<evidence type="ECO:0000313" key="4">
    <source>
        <dbReference type="EMBL" id="EDO39546.1"/>
    </source>
</evidence>
<proteinExistence type="predicted"/>
<dbReference type="Gene3D" id="1.25.40.20">
    <property type="entry name" value="Ankyrin repeat-containing domain"/>
    <property type="match status" value="1"/>
</dbReference>
<dbReference type="PhylomeDB" id="A7S9P8"/>
<dbReference type="KEGG" id="nve:5511168"/>
<dbReference type="FunCoup" id="A7S9P8">
    <property type="interactions" value="2"/>
</dbReference>
<reference evidence="4 5" key="1">
    <citation type="journal article" date="2007" name="Science">
        <title>Sea anemone genome reveals ancestral eumetazoan gene repertoire and genomic organization.</title>
        <authorList>
            <person name="Putnam N.H."/>
            <person name="Srivastava M."/>
            <person name="Hellsten U."/>
            <person name="Dirks B."/>
            <person name="Chapman J."/>
            <person name="Salamov A."/>
            <person name="Terry A."/>
            <person name="Shapiro H."/>
            <person name="Lindquist E."/>
            <person name="Kapitonov V.V."/>
            <person name="Jurka J."/>
            <person name="Genikhovich G."/>
            <person name="Grigoriev I.V."/>
            <person name="Lucas S.M."/>
            <person name="Steele R.E."/>
            <person name="Finnerty J.R."/>
            <person name="Technau U."/>
            <person name="Martindale M.Q."/>
            <person name="Rokhsar D.S."/>
        </authorList>
    </citation>
    <scope>NUCLEOTIDE SEQUENCE [LARGE SCALE GENOMIC DNA]</scope>
    <source>
        <strain evidence="5">CH2 X CH6</strain>
    </source>
</reference>
<sequence length="100" mass="11389">MNFDRDERGRTPMHMAAMRGNVEMLELLYQHGGKLGTVDLIGNTLMHMCNHVDVLQFLVDHGLSATERNINGDTPLVLAMRFAAKSEVCRFLKELEQKEM</sequence>
<dbReference type="SUPFAM" id="SSF48403">
    <property type="entry name" value="Ankyrin repeat"/>
    <property type="match status" value="1"/>
</dbReference>
<dbReference type="eggNOG" id="KOG0508">
    <property type="taxonomic scope" value="Eukaryota"/>
</dbReference>
<dbReference type="PROSITE" id="PS50088">
    <property type="entry name" value="ANK_REPEAT"/>
    <property type="match status" value="1"/>
</dbReference>
<dbReference type="AlphaFoldDB" id="A7S9P8"/>
<feature type="repeat" description="ANK" evidence="3">
    <location>
        <begin position="8"/>
        <end position="40"/>
    </location>
</feature>
<dbReference type="STRING" id="45351.A7S9P8"/>
<feature type="non-terminal residue" evidence="4">
    <location>
        <position position="1"/>
    </location>
</feature>
<evidence type="ECO:0000256" key="1">
    <source>
        <dbReference type="ARBA" id="ARBA00022737"/>
    </source>
</evidence>
<accession>A7S9P8</accession>
<dbReference type="InterPro" id="IPR050776">
    <property type="entry name" value="Ank_Repeat/CDKN_Inhibitor"/>
</dbReference>
<organism evidence="4 5">
    <name type="scientific">Nematostella vectensis</name>
    <name type="common">Starlet sea anemone</name>
    <dbReference type="NCBI Taxonomy" id="45351"/>
    <lineage>
        <taxon>Eukaryota</taxon>
        <taxon>Metazoa</taxon>
        <taxon>Cnidaria</taxon>
        <taxon>Anthozoa</taxon>
        <taxon>Hexacorallia</taxon>
        <taxon>Actiniaria</taxon>
        <taxon>Edwardsiidae</taxon>
        <taxon>Nematostella</taxon>
    </lineage>
</organism>
<dbReference type="InterPro" id="IPR002110">
    <property type="entry name" value="Ankyrin_rpt"/>
</dbReference>
<evidence type="ECO:0000256" key="3">
    <source>
        <dbReference type="PROSITE-ProRule" id="PRU00023"/>
    </source>
</evidence>
<name>A7S9P8_NEMVE</name>
<dbReference type="SMART" id="SM00248">
    <property type="entry name" value="ANK"/>
    <property type="match status" value="3"/>
</dbReference>
<dbReference type="EMBL" id="DS469605">
    <property type="protein sequence ID" value="EDO39546.1"/>
    <property type="molecule type" value="Genomic_DNA"/>
</dbReference>
<dbReference type="OrthoDB" id="21416at2759"/>
<dbReference type="PANTHER" id="PTHR24201:SF14">
    <property type="entry name" value="CYCLIN-DEPENDENT KINASE 4 INHIBITOR C-LIKE"/>
    <property type="match status" value="1"/>
</dbReference>
<protein>
    <submittedName>
        <fullName evidence="4">Uncharacterized protein</fullName>
    </submittedName>
</protein>
<evidence type="ECO:0000256" key="2">
    <source>
        <dbReference type="ARBA" id="ARBA00023043"/>
    </source>
</evidence>
<keyword evidence="5" id="KW-1185">Reference proteome</keyword>
<dbReference type="InterPro" id="IPR036770">
    <property type="entry name" value="Ankyrin_rpt-contain_sf"/>
</dbReference>
<dbReference type="Pfam" id="PF12796">
    <property type="entry name" value="Ank_2"/>
    <property type="match status" value="1"/>
</dbReference>
<keyword evidence="2 3" id="KW-0040">ANK repeat</keyword>
<dbReference type="PANTHER" id="PTHR24201">
    <property type="entry name" value="ANK_REP_REGION DOMAIN-CONTAINING PROTEIN"/>
    <property type="match status" value="1"/>
</dbReference>
<dbReference type="Proteomes" id="UP000001593">
    <property type="component" value="Unassembled WGS sequence"/>
</dbReference>
<keyword evidence="1" id="KW-0677">Repeat</keyword>